<sequence>MLAGLKVDRYVWQYVTLLKATLLETRAKLLLRGGHFYSGEELCRTCISIRTVMLGHNHALTLAAQKTLVKLVPFQSWEYKFDTTAVQPMLGHGGEHLILSPLNFEAPGIESTMDFLQKKKESTVDLTPFKLDIDELINDFSESNSTTLDEMKRVWLSRKFSYIYEAKPAANLAFFMQSLYAHSVGHMVMGDSLSRRLGGLYCLYCLYETQPSKPPFKIYLSLGELKNIKSCVVDAKKESIKVVPALVKRMLEKNMFLFGCVDINEASATERVNEINKQLNARMQIAYKKLFANSRIDHFLHLDLGMELDLKALDKMSTEYARAKELAINEAGKLVDIQNIKHIAENNKLIGDEVKKIAKDWNVQKDMFYQQTRLNHHEENNDADFDEDTEDPLKVQEENNHLEFDRELENYLSQ</sequence>
<dbReference type="PANTHER" id="PTHR15131:SF3">
    <property type="entry name" value="SNRNA-ACTIVATING PROTEIN COMPLEX SUBUNIT 1"/>
    <property type="match status" value="1"/>
</dbReference>
<proteinExistence type="predicted"/>
<organism evidence="2 3">
    <name type="scientific">Protea cynaroides</name>
    <dbReference type="NCBI Taxonomy" id="273540"/>
    <lineage>
        <taxon>Eukaryota</taxon>
        <taxon>Viridiplantae</taxon>
        <taxon>Streptophyta</taxon>
        <taxon>Embryophyta</taxon>
        <taxon>Tracheophyta</taxon>
        <taxon>Spermatophyta</taxon>
        <taxon>Magnoliopsida</taxon>
        <taxon>Proteales</taxon>
        <taxon>Proteaceae</taxon>
        <taxon>Protea</taxon>
    </lineage>
</organism>
<name>A0A9Q0GRJ0_9MAGN</name>
<evidence type="ECO:0000256" key="1">
    <source>
        <dbReference type="SAM" id="MobiDB-lite"/>
    </source>
</evidence>
<dbReference type="GO" id="GO:0019185">
    <property type="term" value="C:snRNA-activating protein complex"/>
    <property type="evidence" value="ECO:0007669"/>
    <property type="project" value="TreeGrafter"/>
</dbReference>
<dbReference type="Pfam" id="PF09808">
    <property type="entry name" value="SNAPC1"/>
    <property type="match status" value="1"/>
</dbReference>
<evidence type="ECO:0000313" key="2">
    <source>
        <dbReference type="EMBL" id="KAJ4952806.1"/>
    </source>
</evidence>
<comment type="caution">
    <text evidence="2">The sequence shown here is derived from an EMBL/GenBank/DDBJ whole genome shotgun (WGS) entry which is preliminary data.</text>
</comment>
<dbReference type="EMBL" id="JAMYWD010000012">
    <property type="protein sequence ID" value="KAJ4952806.1"/>
    <property type="molecule type" value="Genomic_DNA"/>
</dbReference>
<feature type="region of interest" description="Disordered" evidence="1">
    <location>
        <begin position="376"/>
        <end position="400"/>
    </location>
</feature>
<evidence type="ECO:0000313" key="3">
    <source>
        <dbReference type="Proteomes" id="UP001141806"/>
    </source>
</evidence>
<dbReference type="GO" id="GO:0042795">
    <property type="term" value="P:snRNA transcription by RNA polymerase II"/>
    <property type="evidence" value="ECO:0007669"/>
    <property type="project" value="TreeGrafter"/>
</dbReference>
<reference evidence="2" key="1">
    <citation type="journal article" date="2023" name="Plant J.">
        <title>The genome of the king protea, Protea cynaroides.</title>
        <authorList>
            <person name="Chang J."/>
            <person name="Duong T.A."/>
            <person name="Schoeman C."/>
            <person name="Ma X."/>
            <person name="Roodt D."/>
            <person name="Barker N."/>
            <person name="Li Z."/>
            <person name="Van de Peer Y."/>
            <person name="Mizrachi E."/>
        </authorList>
    </citation>
    <scope>NUCLEOTIDE SEQUENCE</scope>
    <source>
        <tissue evidence="2">Young leaves</tissue>
    </source>
</reference>
<feature type="compositionally biased region" description="Acidic residues" evidence="1">
    <location>
        <begin position="381"/>
        <end position="390"/>
    </location>
</feature>
<accession>A0A9Q0GRJ0</accession>
<dbReference type="GO" id="GO:0042796">
    <property type="term" value="P:snRNA transcription by RNA polymerase III"/>
    <property type="evidence" value="ECO:0007669"/>
    <property type="project" value="TreeGrafter"/>
</dbReference>
<dbReference type="InterPro" id="IPR019188">
    <property type="entry name" value="SNAPC1"/>
</dbReference>
<dbReference type="Proteomes" id="UP001141806">
    <property type="component" value="Unassembled WGS sequence"/>
</dbReference>
<gene>
    <name evidence="2" type="ORF">NE237_029638</name>
</gene>
<dbReference type="GO" id="GO:0043565">
    <property type="term" value="F:sequence-specific DNA binding"/>
    <property type="evidence" value="ECO:0007669"/>
    <property type="project" value="TreeGrafter"/>
</dbReference>
<dbReference type="PANTHER" id="PTHR15131">
    <property type="entry name" value="SMALL NUCLEAR RNA ACTIVATING COMPLEX, POLYPEPTIDE 1"/>
    <property type="match status" value="1"/>
</dbReference>
<dbReference type="OrthoDB" id="20127at2759"/>
<protein>
    <submittedName>
        <fullName evidence="2">Uncharacterized protein</fullName>
    </submittedName>
</protein>
<feature type="compositionally biased region" description="Basic and acidic residues" evidence="1">
    <location>
        <begin position="391"/>
        <end position="400"/>
    </location>
</feature>
<dbReference type="AlphaFoldDB" id="A0A9Q0GRJ0"/>
<keyword evidence="3" id="KW-1185">Reference proteome</keyword>